<name>A0ACD3Z0J9_FUSSC</name>
<accession>A0ACD3Z0J9</accession>
<proteinExistence type="predicted"/>
<gene>
    <name evidence="1" type="ORF">LCI18_005641</name>
</gene>
<organism evidence="1 2">
    <name type="scientific">Fusarium solani subsp. cucurbitae</name>
    <name type="common">Neocosmosporum cucurbitae</name>
    <dbReference type="NCBI Taxonomy" id="2747967"/>
    <lineage>
        <taxon>Eukaryota</taxon>
        <taxon>Fungi</taxon>
        <taxon>Dikarya</taxon>
        <taxon>Ascomycota</taxon>
        <taxon>Pezizomycotina</taxon>
        <taxon>Sordariomycetes</taxon>
        <taxon>Hypocreomycetidae</taxon>
        <taxon>Hypocreales</taxon>
        <taxon>Nectriaceae</taxon>
        <taxon>Fusarium</taxon>
        <taxon>Fusarium solani species complex</taxon>
    </lineage>
</organism>
<dbReference type="EMBL" id="CP090033">
    <property type="protein sequence ID" value="UPK94706.1"/>
    <property type="molecule type" value="Genomic_DNA"/>
</dbReference>
<sequence length="514" mass="57785">MAGSASKGHGPAWPREPHVMTEIETYRQRIKSFLHNDALHPWVEDIPAVESRLRILDLEAGSDGSIATEPDSLQETWLYLEKALSSSSGRHLILLEGMNPRLAEVLGVKLGIPLEFWLSHWGHTARPRVSDPSGSSTYWKVQVPQQVLVSKDLSRTEGMYTIQLGYCPRSTTYCGAAEKQTYVSSVVSYWAGKFAEESWIAVVLVDTPTGHLTPRSLPPLGFTLSRPARHRAHRVYPCNTPMWDAIVQAYRTEKDIPTEDPYLATTIIRNAVGSAWKTKTNDDINRLHVVWTAANDYRFGLNAVNLYQGGELLIKQSNQTSIEYEKLMEERHSIQQHEAQIKGIIRAFRYDSDEFASSPPDSKLRLSISNEASRWKGIHDQYQWMNTTMAETMTICAEDTAMEEAFTTGMQIIDTYMQTAAANMQAAANRMAHSSSQLPSIAMGAVPCTVLAFIFSMAAGGRLFFVYWCVAIPMTLFLLGWVIQKDVVALVVKMEERWRGSRTDMSSSDMLYLD</sequence>
<reference evidence="1" key="1">
    <citation type="submission" date="2021-11" db="EMBL/GenBank/DDBJ databases">
        <title>Fusarium solani-melongenae Genome sequencing and assembly.</title>
        <authorList>
            <person name="Xie S."/>
            <person name="Huang L."/>
            <person name="Zhang X."/>
        </authorList>
    </citation>
    <scope>NUCLEOTIDE SEQUENCE</scope>
    <source>
        <strain evidence="1">CRI 24-3</strain>
    </source>
</reference>
<evidence type="ECO:0000313" key="2">
    <source>
        <dbReference type="Proteomes" id="UP000830768"/>
    </source>
</evidence>
<protein>
    <submittedName>
        <fullName evidence="1">Uncharacterized protein</fullName>
    </submittedName>
</protein>
<evidence type="ECO:0000313" key="1">
    <source>
        <dbReference type="EMBL" id="UPK94706.1"/>
    </source>
</evidence>
<dbReference type="Proteomes" id="UP000830768">
    <property type="component" value="Chromosome 4"/>
</dbReference>
<keyword evidence="2" id="KW-1185">Reference proteome</keyword>